<keyword evidence="1" id="KW-0472">Membrane</keyword>
<feature type="transmembrane region" description="Helical" evidence="1">
    <location>
        <begin position="71"/>
        <end position="90"/>
    </location>
</feature>
<keyword evidence="1" id="KW-1133">Transmembrane helix</keyword>
<dbReference type="EMBL" id="BAABDO010000091">
    <property type="protein sequence ID" value="GAA4151134.1"/>
    <property type="molecule type" value="Genomic_DNA"/>
</dbReference>
<proteinExistence type="predicted"/>
<feature type="transmembrane region" description="Helical" evidence="1">
    <location>
        <begin position="188"/>
        <end position="207"/>
    </location>
</feature>
<comment type="caution">
    <text evidence="2">The sequence shown here is derived from an EMBL/GenBank/DDBJ whole genome shotgun (WGS) entry which is preliminary data.</text>
</comment>
<dbReference type="Proteomes" id="UP001500266">
    <property type="component" value="Unassembled WGS sequence"/>
</dbReference>
<feature type="transmembrane region" description="Helical" evidence="1">
    <location>
        <begin position="28"/>
        <end position="51"/>
    </location>
</feature>
<name>A0ABP7Z9W1_9ACTN</name>
<feature type="transmembrane region" description="Helical" evidence="1">
    <location>
        <begin position="243"/>
        <end position="263"/>
    </location>
</feature>
<dbReference type="Pfam" id="PF12730">
    <property type="entry name" value="ABC2_membrane_4"/>
    <property type="match status" value="1"/>
</dbReference>
<organism evidence="2 3">
    <name type="scientific">Actinomadura keratinilytica</name>
    <dbReference type="NCBI Taxonomy" id="547461"/>
    <lineage>
        <taxon>Bacteria</taxon>
        <taxon>Bacillati</taxon>
        <taxon>Actinomycetota</taxon>
        <taxon>Actinomycetes</taxon>
        <taxon>Streptosporangiales</taxon>
        <taxon>Thermomonosporaceae</taxon>
        <taxon>Actinomadura</taxon>
    </lineage>
</organism>
<evidence type="ECO:0000256" key="1">
    <source>
        <dbReference type="SAM" id="Phobius"/>
    </source>
</evidence>
<feature type="transmembrane region" description="Helical" evidence="1">
    <location>
        <begin position="160"/>
        <end position="181"/>
    </location>
</feature>
<keyword evidence="1" id="KW-0812">Transmembrane</keyword>
<protein>
    <submittedName>
        <fullName evidence="2">ABC transporter permease subunit</fullName>
    </submittedName>
</protein>
<sequence>MTNTASGVTVGSVLAAEWLKLRTLRSTFWTLAAAVAFVGLAALLAWYSAHVWDGLPPQRRERFALSPLEDVTSWAVSLCMAVLGVLAATSEHRTGTIRATYIAVPRRGTVLAAKAAAVGAVALAAGQVTVFGSFLASAAIIGDRPITGQHLVLADQAAHLLAAGLSVAVFALLGLALGVLLRSTAGAIVVVVLLWHVVPLLVANLPAPWDRRIGSFMLAGLPGQVAEGAGAPSVYGDLLAPPAALAVLLAYAAVPLAAAAVAVGRRDA</sequence>
<feature type="transmembrane region" description="Helical" evidence="1">
    <location>
        <begin position="111"/>
        <end position="140"/>
    </location>
</feature>
<dbReference type="RefSeq" id="WP_345023831.1">
    <property type="nucleotide sequence ID" value="NZ_BAABDO010000091.1"/>
</dbReference>
<accession>A0ABP7Z9W1</accession>
<evidence type="ECO:0000313" key="2">
    <source>
        <dbReference type="EMBL" id="GAA4151134.1"/>
    </source>
</evidence>
<keyword evidence="3" id="KW-1185">Reference proteome</keyword>
<reference evidence="3" key="1">
    <citation type="journal article" date="2019" name="Int. J. Syst. Evol. Microbiol.">
        <title>The Global Catalogue of Microorganisms (GCM) 10K type strain sequencing project: providing services to taxonomists for standard genome sequencing and annotation.</title>
        <authorList>
            <consortium name="The Broad Institute Genomics Platform"/>
            <consortium name="The Broad Institute Genome Sequencing Center for Infectious Disease"/>
            <person name="Wu L."/>
            <person name="Ma J."/>
        </authorList>
    </citation>
    <scope>NUCLEOTIDE SEQUENCE [LARGE SCALE GENOMIC DNA]</scope>
    <source>
        <strain evidence="3">JCM 17316</strain>
    </source>
</reference>
<gene>
    <name evidence="2" type="ORF">GCM10022416_48060</name>
</gene>
<evidence type="ECO:0000313" key="3">
    <source>
        <dbReference type="Proteomes" id="UP001500266"/>
    </source>
</evidence>